<comment type="caution">
    <text evidence="2">The sequence shown here is derived from an EMBL/GenBank/DDBJ whole genome shotgun (WGS) entry which is preliminary data.</text>
</comment>
<dbReference type="Pfam" id="PF12697">
    <property type="entry name" value="Abhydrolase_6"/>
    <property type="match status" value="1"/>
</dbReference>
<organism evidence="2 3">
    <name type="scientific">Trametes cubensis</name>
    <dbReference type="NCBI Taxonomy" id="1111947"/>
    <lineage>
        <taxon>Eukaryota</taxon>
        <taxon>Fungi</taxon>
        <taxon>Dikarya</taxon>
        <taxon>Basidiomycota</taxon>
        <taxon>Agaricomycotina</taxon>
        <taxon>Agaricomycetes</taxon>
        <taxon>Polyporales</taxon>
        <taxon>Polyporaceae</taxon>
        <taxon>Trametes</taxon>
    </lineage>
</organism>
<proteinExistence type="predicted"/>
<accession>A0AAD7TXH5</accession>
<keyword evidence="3" id="KW-1185">Reference proteome</keyword>
<gene>
    <name evidence="2" type="ORF">ONZ51_g3569</name>
</gene>
<dbReference type="EMBL" id="JAPEVG010000063">
    <property type="protein sequence ID" value="KAJ8488427.1"/>
    <property type="molecule type" value="Genomic_DNA"/>
</dbReference>
<name>A0AAD7TXH5_9APHY</name>
<protein>
    <recommendedName>
        <fullName evidence="1">AB hydrolase-1 domain-containing protein</fullName>
    </recommendedName>
</protein>
<dbReference type="AlphaFoldDB" id="A0AAD7TXH5"/>
<reference evidence="2" key="1">
    <citation type="submission" date="2022-11" db="EMBL/GenBank/DDBJ databases">
        <title>Genome Sequence of Cubamyces cubensis.</title>
        <authorList>
            <person name="Buettner E."/>
        </authorList>
    </citation>
    <scope>NUCLEOTIDE SEQUENCE</scope>
    <source>
        <strain evidence="2">MPL-01</strain>
    </source>
</reference>
<dbReference type="Gene3D" id="3.40.50.1820">
    <property type="entry name" value="alpha/beta hydrolase"/>
    <property type="match status" value="1"/>
</dbReference>
<dbReference type="Proteomes" id="UP001215151">
    <property type="component" value="Unassembled WGS sequence"/>
</dbReference>
<sequence>MPITTSNTALRVFRDSGAPEDNTDYTTLVVVHGWGWKASVFKKLYFVAKQSNVRIVSAVRRDYPGGVSYTAEEQAALRRLASTPRSPDTEAEMAAFMRKHAHDVYHFLVDFIEQAQIPPAQGSRGGIILAGWSMGAASVTALLAHAGSYPVRSISLSAYLKRAVMFDVSNIFFGYGTPTNVELYHPLHDPTLDGAEKLTAFDHWVTSYFEHGDVMVKGAEALQSRVSRDVQPTSTLSRLTPEEIAELTYPPATFPTSSDFLSMIAGVMHGTYAATKEHAFYPPEGVEDLRSVCLRIVWCDRSFWETPWSAYLLSKELAQARNEGKHMRDIEVVRLTGGNHFAHWDTPEKVFKAFVGSNSIVE</sequence>
<evidence type="ECO:0000313" key="3">
    <source>
        <dbReference type="Proteomes" id="UP001215151"/>
    </source>
</evidence>
<feature type="domain" description="AB hydrolase-1" evidence="1">
    <location>
        <begin position="28"/>
        <end position="352"/>
    </location>
</feature>
<evidence type="ECO:0000313" key="2">
    <source>
        <dbReference type="EMBL" id="KAJ8488427.1"/>
    </source>
</evidence>
<dbReference type="InterPro" id="IPR000073">
    <property type="entry name" value="AB_hydrolase_1"/>
</dbReference>
<dbReference type="SUPFAM" id="SSF53474">
    <property type="entry name" value="alpha/beta-Hydrolases"/>
    <property type="match status" value="1"/>
</dbReference>
<dbReference type="InterPro" id="IPR029058">
    <property type="entry name" value="AB_hydrolase_fold"/>
</dbReference>
<evidence type="ECO:0000259" key="1">
    <source>
        <dbReference type="Pfam" id="PF12697"/>
    </source>
</evidence>